<keyword evidence="13 24" id="KW-0863">Zinc-finger</keyword>
<evidence type="ECO:0000256" key="19">
    <source>
        <dbReference type="ARBA" id="ARBA00023180"/>
    </source>
</evidence>
<sequence length="418" mass="47143">MAAETPLCHCLWDGEPESRGDGRSRRRSVERINTGGLHVVITMWLPLKVHLRTFGLVTLLSLVHQVPVARAFIYAFSDHNASMVFDDLPALFGSELPQEGLKGLLVDANPRNACSPIDHAPIMNNSTVFIALIRRFDCNFDVKVLHAQQAGFLAAIVHNVDSERLLNMIWNDEEIKKQIVIPSVFVGEVTSEYLRNIFSFYKGAHVVLVPEYNFPLGYYLIPFIGVVGIVIIVMCTILIARCLQHRKRMRRNRLSRDQLKKLPVHKFNKGDEYDVCAICLDEYEEGDKLRVLPCSHAYHCKCVDPWLTQTKKTCPVCKQRVVRAPEDSESDEEVQRGADEEEGEDERESERTPLLRPSSSTGTQSFGSMSESVAHPDDEEVDSSDDEEDHSSSQFRGAENQEETLLSEPLPVHGSINV</sequence>
<keyword evidence="20" id="KW-0458">Lysosome</keyword>
<gene>
    <name evidence="28" type="ORF">NDU88_000187</name>
</gene>
<organism evidence="28 29">
    <name type="scientific">Pleurodeles waltl</name>
    <name type="common">Iberian ribbed newt</name>
    <dbReference type="NCBI Taxonomy" id="8319"/>
    <lineage>
        <taxon>Eukaryota</taxon>
        <taxon>Metazoa</taxon>
        <taxon>Chordata</taxon>
        <taxon>Craniata</taxon>
        <taxon>Vertebrata</taxon>
        <taxon>Euteleostomi</taxon>
        <taxon>Amphibia</taxon>
        <taxon>Batrachia</taxon>
        <taxon>Caudata</taxon>
        <taxon>Salamandroidea</taxon>
        <taxon>Salamandridae</taxon>
        <taxon>Pleurodelinae</taxon>
        <taxon>Pleurodeles</taxon>
    </lineage>
</organism>
<comment type="catalytic activity">
    <reaction evidence="1">
        <text>S-ubiquitinyl-[E2 ubiquitin-conjugating enzyme]-L-cysteine + [acceptor protein]-L-lysine = [E2 ubiquitin-conjugating enzyme]-L-cysteine + N(6)-ubiquitinyl-[acceptor protein]-L-lysine.</text>
        <dbReference type="EC" id="2.3.2.27"/>
    </reaction>
</comment>
<dbReference type="GO" id="GO:0008270">
    <property type="term" value="F:zinc ion binding"/>
    <property type="evidence" value="ECO:0007669"/>
    <property type="project" value="UniProtKB-KW"/>
</dbReference>
<name>A0AAV7KME3_PLEWA</name>
<evidence type="ECO:0000256" key="16">
    <source>
        <dbReference type="ARBA" id="ARBA00022843"/>
    </source>
</evidence>
<evidence type="ECO:0000256" key="23">
    <source>
        <dbReference type="ARBA" id="ARBA00080393"/>
    </source>
</evidence>
<feature type="domain" description="RING-type" evidence="27">
    <location>
        <begin position="276"/>
        <end position="318"/>
    </location>
</feature>
<dbReference type="CDD" id="cd02123">
    <property type="entry name" value="PA_C_RZF_like"/>
    <property type="match status" value="1"/>
</dbReference>
<evidence type="ECO:0000256" key="14">
    <source>
        <dbReference type="ARBA" id="ARBA00022786"/>
    </source>
</evidence>
<dbReference type="PANTHER" id="PTHR47168:SF1">
    <property type="entry name" value="OS02G0798600 PROTEIN"/>
    <property type="match status" value="1"/>
</dbReference>
<dbReference type="FunFam" id="3.30.40.10:FF:000099">
    <property type="entry name" value="E3 ubiquitin-protein ligase RNF167"/>
    <property type="match status" value="1"/>
</dbReference>
<evidence type="ECO:0000256" key="3">
    <source>
        <dbReference type="ARBA" id="ARBA00004352"/>
    </source>
</evidence>
<evidence type="ECO:0000256" key="7">
    <source>
        <dbReference type="ARBA" id="ARBA00022475"/>
    </source>
</evidence>
<evidence type="ECO:0000256" key="6">
    <source>
        <dbReference type="ARBA" id="ARBA00012483"/>
    </source>
</evidence>
<accession>A0AAV7KME3</accession>
<evidence type="ECO:0000256" key="24">
    <source>
        <dbReference type="PROSITE-ProRule" id="PRU00175"/>
    </source>
</evidence>
<feature type="compositionally biased region" description="Polar residues" evidence="25">
    <location>
        <begin position="357"/>
        <end position="371"/>
    </location>
</feature>
<evidence type="ECO:0000256" key="8">
    <source>
        <dbReference type="ARBA" id="ARBA00022679"/>
    </source>
</evidence>
<dbReference type="GO" id="GO:1902532">
    <property type="term" value="P:negative regulation of intracellular signal transduction"/>
    <property type="evidence" value="ECO:0007669"/>
    <property type="project" value="UniProtKB-ARBA"/>
</dbReference>
<keyword evidence="8" id="KW-0808">Transferase</keyword>
<keyword evidence="7" id="KW-1003">Cell membrane</keyword>
<evidence type="ECO:0000256" key="10">
    <source>
        <dbReference type="ARBA" id="ARBA00022723"/>
    </source>
</evidence>
<evidence type="ECO:0000259" key="27">
    <source>
        <dbReference type="PROSITE" id="PS50089"/>
    </source>
</evidence>
<comment type="similarity">
    <text evidence="21">Belongs to the Godzilla family.</text>
</comment>
<dbReference type="GO" id="GO:0006511">
    <property type="term" value="P:ubiquitin-dependent protein catabolic process"/>
    <property type="evidence" value="ECO:0007669"/>
    <property type="project" value="UniProtKB-ARBA"/>
</dbReference>
<evidence type="ECO:0000313" key="28">
    <source>
        <dbReference type="EMBL" id="KAJ1079965.1"/>
    </source>
</evidence>
<dbReference type="Pfam" id="PF13639">
    <property type="entry name" value="zf-RING_2"/>
    <property type="match status" value="1"/>
</dbReference>
<dbReference type="InterPro" id="IPR046450">
    <property type="entry name" value="PA_dom_sf"/>
</dbReference>
<reference evidence="28" key="1">
    <citation type="journal article" date="2022" name="bioRxiv">
        <title>Sequencing and chromosome-scale assembly of the giantPleurodeles waltlgenome.</title>
        <authorList>
            <person name="Brown T."/>
            <person name="Elewa A."/>
            <person name="Iarovenko S."/>
            <person name="Subramanian E."/>
            <person name="Araus A.J."/>
            <person name="Petzold A."/>
            <person name="Susuki M."/>
            <person name="Suzuki K.-i.T."/>
            <person name="Hayashi T."/>
            <person name="Toyoda A."/>
            <person name="Oliveira C."/>
            <person name="Osipova E."/>
            <person name="Leigh N.D."/>
            <person name="Simon A."/>
            <person name="Yun M.H."/>
        </authorList>
    </citation>
    <scope>NUCLEOTIDE SEQUENCE</scope>
    <source>
        <strain evidence="28">20211129_DDA</strain>
        <tissue evidence="28">Liver</tissue>
    </source>
</reference>
<dbReference type="CDD" id="cd16796">
    <property type="entry name" value="RING-H2_RNF13"/>
    <property type="match status" value="1"/>
</dbReference>
<dbReference type="FunFam" id="3.50.30.30:FF:000013">
    <property type="entry name" value="E3 ubiquitin-protein ligase RNF167"/>
    <property type="match status" value="1"/>
</dbReference>
<dbReference type="SMART" id="SM00184">
    <property type="entry name" value="RING"/>
    <property type="match status" value="1"/>
</dbReference>
<evidence type="ECO:0000256" key="5">
    <source>
        <dbReference type="ARBA" id="ARBA00004906"/>
    </source>
</evidence>
<evidence type="ECO:0000256" key="17">
    <source>
        <dbReference type="ARBA" id="ARBA00022989"/>
    </source>
</evidence>
<keyword evidence="14" id="KW-0833">Ubl conjugation pathway</keyword>
<evidence type="ECO:0000256" key="25">
    <source>
        <dbReference type="SAM" id="MobiDB-lite"/>
    </source>
</evidence>
<comment type="caution">
    <text evidence="28">The sequence shown here is derived from an EMBL/GenBank/DDBJ whole genome shotgun (WGS) entry which is preliminary data.</text>
</comment>
<evidence type="ECO:0000313" key="29">
    <source>
        <dbReference type="Proteomes" id="UP001066276"/>
    </source>
</evidence>
<evidence type="ECO:0000256" key="12">
    <source>
        <dbReference type="ARBA" id="ARBA00022753"/>
    </source>
</evidence>
<keyword evidence="15" id="KW-0862">Zinc</keyword>
<evidence type="ECO:0000256" key="1">
    <source>
        <dbReference type="ARBA" id="ARBA00000900"/>
    </source>
</evidence>
<dbReference type="GO" id="GO:0010008">
    <property type="term" value="C:endosome membrane"/>
    <property type="evidence" value="ECO:0007669"/>
    <property type="project" value="UniProtKB-SubCell"/>
</dbReference>
<keyword evidence="11" id="KW-0732">Signal</keyword>
<dbReference type="SUPFAM" id="SSF52025">
    <property type="entry name" value="PA domain"/>
    <property type="match status" value="1"/>
</dbReference>
<keyword evidence="10" id="KW-0479">Metal-binding</keyword>
<evidence type="ECO:0000256" key="21">
    <source>
        <dbReference type="ARBA" id="ARBA00060894"/>
    </source>
</evidence>
<keyword evidence="9 26" id="KW-0812">Transmembrane</keyword>
<feature type="transmembrane region" description="Helical" evidence="26">
    <location>
        <begin position="216"/>
        <end position="243"/>
    </location>
</feature>
<dbReference type="Proteomes" id="UP001066276">
    <property type="component" value="Chromosome 12"/>
</dbReference>
<evidence type="ECO:0000256" key="22">
    <source>
        <dbReference type="ARBA" id="ARBA00067426"/>
    </source>
</evidence>
<dbReference type="InterPro" id="IPR051653">
    <property type="entry name" value="E3_ligase_sorting_rcpt"/>
</dbReference>
<dbReference type="Gene3D" id="3.30.40.10">
    <property type="entry name" value="Zinc/RING finger domain, C3HC4 (zinc finger)"/>
    <property type="match status" value="1"/>
</dbReference>
<dbReference type="Gene3D" id="3.50.30.30">
    <property type="match status" value="1"/>
</dbReference>
<evidence type="ECO:0000256" key="11">
    <source>
        <dbReference type="ARBA" id="ARBA00022729"/>
    </source>
</evidence>
<dbReference type="PANTHER" id="PTHR47168">
    <property type="entry name" value="RING ZINC FINGER DOMAIN SUPERFAMILY PROTEIN-RELATED"/>
    <property type="match status" value="1"/>
</dbReference>
<keyword evidence="12" id="KW-0967">Endosome</keyword>
<feature type="region of interest" description="Disordered" evidence="25">
    <location>
        <begin position="325"/>
        <end position="418"/>
    </location>
</feature>
<dbReference type="InterPro" id="IPR044744">
    <property type="entry name" value="ZNRF4/RNF13/RNF167_PA"/>
</dbReference>
<comment type="pathway">
    <text evidence="5">Protein modification; protein ubiquitination.</text>
</comment>
<evidence type="ECO:0000256" key="9">
    <source>
        <dbReference type="ARBA" id="ARBA00022692"/>
    </source>
</evidence>
<evidence type="ECO:0000256" key="15">
    <source>
        <dbReference type="ARBA" id="ARBA00022833"/>
    </source>
</evidence>
<dbReference type="Pfam" id="PF02225">
    <property type="entry name" value="PA"/>
    <property type="match status" value="1"/>
</dbReference>
<protein>
    <recommendedName>
        <fullName evidence="22">E3 ubiquitin-protein ligase RNF167</fullName>
        <ecNumber evidence="6">2.3.2.27</ecNumber>
    </recommendedName>
    <alternativeName>
        <fullName evidence="23">RING finger protein 167</fullName>
    </alternativeName>
</protein>
<evidence type="ECO:0000256" key="2">
    <source>
        <dbReference type="ARBA" id="ARBA00004251"/>
    </source>
</evidence>
<keyword evidence="18 26" id="KW-0472">Membrane</keyword>
<dbReference type="GO" id="GO:0005886">
    <property type="term" value="C:plasma membrane"/>
    <property type="evidence" value="ECO:0007669"/>
    <property type="project" value="UniProtKB-SubCell"/>
</dbReference>
<keyword evidence="17 26" id="KW-1133">Transmembrane helix</keyword>
<dbReference type="InterPro" id="IPR001841">
    <property type="entry name" value="Znf_RING"/>
</dbReference>
<dbReference type="EC" id="2.3.2.27" evidence="6"/>
<evidence type="ECO:0000256" key="20">
    <source>
        <dbReference type="ARBA" id="ARBA00023228"/>
    </source>
</evidence>
<dbReference type="SUPFAM" id="SSF57850">
    <property type="entry name" value="RING/U-box"/>
    <property type="match status" value="1"/>
</dbReference>
<proteinExistence type="inferred from homology"/>
<evidence type="ECO:0000256" key="13">
    <source>
        <dbReference type="ARBA" id="ARBA00022771"/>
    </source>
</evidence>
<evidence type="ECO:0000256" key="4">
    <source>
        <dbReference type="ARBA" id="ARBA00004530"/>
    </source>
</evidence>
<dbReference type="AlphaFoldDB" id="A0AAV7KME3"/>
<dbReference type="GO" id="GO:0061630">
    <property type="term" value="F:ubiquitin protein ligase activity"/>
    <property type="evidence" value="ECO:0007669"/>
    <property type="project" value="UniProtKB-EC"/>
</dbReference>
<feature type="compositionally biased region" description="Acidic residues" evidence="25">
    <location>
        <begin position="377"/>
        <end position="389"/>
    </location>
</feature>
<dbReference type="PROSITE" id="PS50089">
    <property type="entry name" value="ZF_RING_2"/>
    <property type="match status" value="1"/>
</dbReference>
<keyword evidence="29" id="KW-1185">Reference proteome</keyword>
<dbReference type="EMBL" id="JANPWB010000016">
    <property type="protein sequence ID" value="KAJ1079965.1"/>
    <property type="molecule type" value="Genomic_DNA"/>
</dbReference>
<dbReference type="InterPro" id="IPR003137">
    <property type="entry name" value="PA_domain"/>
</dbReference>
<keyword evidence="16" id="KW-0832">Ubl conjugation</keyword>
<comment type="subcellular location">
    <subcellularLocation>
        <location evidence="2">Cell membrane</location>
        <topology evidence="2">Single-pass type I membrane protein</topology>
    </subcellularLocation>
    <subcellularLocation>
        <location evidence="4">Endosome membrane</location>
        <topology evidence="4">Single-pass type I membrane protein</topology>
    </subcellularLocation>
    <subcellularLocation>
        <location evidence="3">Lysosome membrane</location>
        <topology evidence="3">Single-pass type I membrane protein</topology>
    </subcellularLocation>
</comment>
<dbReference type="GO" id="GO:0005765">
    <property type="term" value="C:lysosomal membrane"/>
    <property type="evidence" value="ECO:0007669"/>
    <property type="project" value="UniProtKB-SubCell"/>
</dbReference>
<keyword evidence="19" id="KW-0325">Glycoprotein</keyword>
<evidence type="ECO:0000256" key="18">
    <source>
        <dbReference type="ARBA" id="ARBA00023136"/>
    </source>
</evidence>
<evidence type="ECO:0000256" key="26">
    <source>
        <dbReference type="SAM" id="Phobius"/>
    </source>
</evidence>
<dbReference type="InterPro" id="IPR013083">
    <property type="entry name" value="Znf_RING/FYVE/PHD"/>
</dbReference>